<organism evidence="1">
    <name type="scientific">Gordonia sp. MP11Mi</name>
    <dbReference type="NCBI Taxonomy" id="3022769"/>
    <lineage>
        <taxon>Bacteria</taxon>
        <taxon>Bacillati</taxon>
        <taxon>Actinomycetota</taxon>
        <taxon>Actinomycetes</taxon>
        <taxon>Mycobacteriales</taxon>
        <taxon>Gordoniaceae</taxon>
        <taxon>Gordonia</taxon>
    </lineage>
</organism>
<gene>
    <name evidence="1" type="ORF">MP11Mi_17080</name>
</gene>
<reference evidence="1" key="1">
    <citation type="submission" date="2023-06" db="EMBL/GenBank/DDBJ databases">
        <title>Gordonia sp. nov. and Pseudochrobactrum sp. nov., two species isolated from the burying beetle Nicrophorus vespilloides.</title>
        <authorList>
            <person name="Poehlein A."/>
            <person name="Guzman J."/>
            <person name="Daniel R."/>
            <person name="Vilcinskas A."/>
        </authorList>
    </citation>
    <scope>NUCLEOTIDE SEQUENCE</scope>
    <source>
        <strain evidence="1">MP11Mi</strain>
    </source>
</reference>
<protein>
    <submittedName>
        <fullName evidence="1">Uncharacterized protein</fullName>
    </submittedName>
</protein>
<dbReference type="RefSeq" id="WP_420041836.1">
    <property type="nucleotide sequence ID" value="NZ_CP128986.1"/>
</dbReference>
<accession>A0AA97CXE8</accession>
<evidence type="ECO:0000313" key="1">
    <source>
        <dbReference type="EMBL" id="WOC12618.1"/>
    </source>
</evidence>
<proteinExistence type="predicted"/>
<name>A0AA97CXE8_9ACTN</name>
<dbReference type="EMBL" id="CP128986">
    <property type="protein sequence ID" value="WOC12618.1"/>
    <property type="molecule type" value="Genomic_DNA"/>
</dbReference>
<sequence>MNDGVDRSLRIDRAASLLVLHGRRGDREGFAQAVADLTADGADLALVAEYLWPALRTTDDQLATMVSTYVFAEISDRDDDGPSDG</sequence>
<dbReference type="AlphaFoldDB" id="A0AA97CXE8"/>